<comment type="caution">
    <text evidence="1">The sequence shown here is derived from an EMBL/GenBank/DDBJ whole genome shotgun (WGS) entry which is preliminary data.</text>
</comment>
<dbReference type="Proteomes" id="UP001596270">
    <property type="component" value="Unassembled WGS sequence"/>
</dbReference>
<gene>
    <name evidence="1" type="ORF">ACFQND_07945</name>
</gene>
<organism evidence="1 2">
    <name type="scientific">Polaromonas aquatica</name>
    <dbReference type="NCBI Taxonomy" id="332657"/>
    <lineage>
        <taxon>Bacteria</taxon>
        <taxon>Pseudomonadati</taxon>
        <taxon>Pseudomonadota</taxon>
        <taxon>Betaproteobacteria</taxon>
        <taxon>Burkholderiales</taxon>
        <taxon>Comamonadaceae</taxon>
        <taxon>Polaromonas</taxon>
    </lineage>
</organism>
<dbReference type="EMBL" id="JBHSRS010000017">
    <property type="protein sequence ID" value="MFC6281156.1"/>
    <property type="molecule type" value="Genomic_DNA"/>
</dbReference>
<name>A0ABW1TU67_9BURK</name>
<evidence type="ECO:0000313" key="2">
    <source>
        <dbReference type="Proteomes" id="UP001596270"/>
    </source>
</evidence>
<evidence type="ECO:0000313" key="1">
    <source>
        <dbReference type="EMBL" id="MFC6281156.1"/>
    </source>
</evidence>
<keyword evidence="2" id="KW-1185">Reference proteome</keyword>
<dbReference type="RefSeq" id="WP_377412864.1">
    <property type="nucleotide sequence ID" value="NZ_JBHSRS010000017.1"/>
</dbReference>
<proteinExistence type="predicted"/>
<accession>A0ABW1TU67</accession>
<protein>
    <submittedName>
        <fullName evidence="1">Uncharacterized protein</fullName>
    </submittedName>
</protein>
<reference evidence="2" key="1">
    <citation type="journal article" date="2019" name="Int. J. Syst. Evol. Microbiol.">
        <title>The Global Catalogue of Microorganisms (GCM) 10K type strain sequencing project: providing services to taxonomists for standard genome sequencing and annotation.</title>
        <authorList>
            <consortium name="The Broad Institute Genomics Platform"/>
            <consortium name="The Broad Institute Genome Sequencing Center for Infectious Disease"/>
            <person name="Wu L."/>
            <person name="Ma J."/>
        </authorList>
    </citation>
    <scope>NUCLEOTIDE SEQUENCE [LARGE SCALE GENOMIC DNA]</scope>
    <source>
        <strain evidence="2">CCUG 39402</strain>
    </source>
</reference>
<sequence length="60" mass="6726">MTASSMAKAGVSQADIISLRVVRNSEVRNAPMYRKIRERVRAQVIAYQNRLLQNSFSTAA</sequence>